<evidence type="ECO:0000313" key="2">
    <source>
        <dbReference type="Proteomes" id="UP001303046"/>
    </source>
</evidence>
<comment type="caution">
    <text evidence="1">The sequence shown here is derived from an EMBL/GenBank/DDBJ whole genome shotgun (WGS) entry which is preliminary data.</text>
</comment>
<sequence>MKDSYESKQGFENRFSTIDHMHTVSKLIEVSREYKIPLWFTFIDLKKAFDTVETEAVEALDNQGASTPYIKILRELYTKMFVRNGLVSDAPFTPNGTNISDISSYAYLGREINMMT</sequence>
<gene>
    <name evidence="1" type="primary">Necator_chrIV.g16428</name>
    <name evidence="1" type="ORF">RB195_003131</name>
</gene>
<evidence type="ECO:0000313" key="1">
    <source>
        <dbReference type="EMBL" id="KAK6751543.1"/>
    </source>
</evidence>
<evidence type="ECO:0008006" key="3">
    <source>
        <dbReference type="Google" id="ProtNLM"/>
    </source>
</evidence>
<dbReference type="EMBL" id="JAVFWL010000004">
    <property type="protein sequence ID" value="KAK6751543.1"/>
    <property type="molecule type" value="Genomic_DNA"/>
</dbReference>
<keyword evidence="2" id="KW-1185">Reference proteome</keyword>
<accession>A0ABR1DM70</accession>
<reference evidence="1 2" key="1">
    <citation type="submission" date="2023-08" db="EMBL/GenBank/DDBJ databases">
        <title>A Necator americanus chromosomal reference genome.</title>
        <authorList>
            <person name="Ilik V."/>
            <person name="Petrzelkova K.J."/>
            <person name="Pardy F."/>
            <person name="Fuh T."/>
            <person name="Niatou-Singa F.S."/>
            <person name="Gouil Q."/>
            <person name="Baker L."/>
            <person name="Ritchie M.E."/>
            <person name="Jex A.R."/>
            <person name="Gazzola D."/>
            <person name="Li H."/>
            <person name="Toshio Fujiwara R."/>
            <person name="Zhan B."/>
            <person name="Aroian R.V."/>
            <person name="Pafco B."/>
            <person name="Schwarz E.M."/>
        </authorList>
    </citation>
    <scope>NUCLEOTIDE SEQUENCE [LARGE SCALE GENOMIC DNA]</scope>
    <source>
        <strain evidence="1 2">Aroian</strain>
        <tissue evidence="1">Whole animal</tissue>
    </source>
</reference>
<name>A0ABR1DM70_NECAM</name>
<organism evidence="1 2">
    <name type="scientific">Necator americanus</name>
    <name type="common">Human hookworm</name>
    <dbReference type="NCBI Taxonomy" id="51031"/>
    <lineage>
        <taxon>Eukaryota</taxon>
        <taxon>Metazoa</taxon>
        <taxon>Ecdysozoa</taxon>
        <taxon>Nematoda</taxon>
        <taxon>Chromadorea</taxon>
        <taxon>Rhabditida</taxon>
        <taxon>Rhabditina</taxon>
        <taxon>Rhabditomorpha</taxon>
        <taxon>Strongyloidea</taxon>
        <taxon>Ancylostomatidae</taxon>
        <taxon>Bunostominae</taxon>
        <taxon>Necator</taxon>
    </lineage>
</organism>
<protein>
    <recommendedName>
        <fullName evidence="3">Reverse transcriptase domain-containing protein</fullName>
    </recommendedName>
</protein>
<dbReference type="Proteomes" id="UP001303046">
    <property type="component" value="Unassembled WGS sequence"/>
</dbReference>
<proteinExistence type="predicted"/>